<dbReference type="Pfam" id="PF17963">
    <property type="entry name" value="Big_9"/>
    <property type="match status" value="3"/>
</dbReference>
<reference evidence="3 4" key="1">
    <citation type="submission" date="2015-12" db="EMBL/GenBank/DDBJ databases">
        <title>Genome sequence of Aneurinibacillus soli.</title>
        <authorList>
            <person name="Lee J.S."/>
            <person name="Lee K.C."/>
            <person name="Kim K.K."/>
            <person name="Lee B.W."/>
        </authorList>
    </citation>
    <scope>NUCLEOTIDE SEQUENCE [LARGE SCALE GENOMIC DNA]</scope>
    <source>
        <strain evidence="3 4">CB4</strain>
    </source>
</reference>
<dbReference type="PANTHER" id="PTHR43308:SF5">
    <property type="entry name" value="S-LAYER PROTEIN _ PEPTIDOGLYCAN ENDO-BETA-N-ACETYLGLUCOSAMINIDASE"/>
    <property type="match status" value="1"/>
</dbReference>
<dbReference type="EMBL" id="AP017312">
    <property type="protein sequence ID" value="BAU29584.1"/>
    <property type="molecule type" value="Genomic_DNA"/>
</dbReference>
<evidence type="ECO:0000256" key="2">
    <source>
        <dbReference type="SAM" id="SignalP"/>
    </source>
</evidence>
<feature type="signal peptide" evidence="2">
    <location>
        <begin position="1"/>
        <end position="30"/>
    </location>
</feature>
<dbReference type="RefSeq" id="WP_096467248.1">
    <property type="nucleotide sequence ID" value="NZ_AP017312.1"/>
</dbReference>
<organism evidence="3 4">
    <name type="scientific">Aneurinibacillus soli</name>
    <dbReference type="NCBI Taxonomy" id="1500254"/>
    <lineage>
        <taxon>Bacteria</taxon>
        <taxon>Bacillati</taxon>
        <taxon>Bacillota</taxon>
        <taxon>Bacilli</taxon>
        <taxon>Bacillales</taxon>
        <taxon>Paenibacillaceae</taxon>
        <taxon>Aneurinibacillus group</taxon>
        <taxon>Aneurinibacillus</taxon>
    </lineage>
</organism>
<protein>
    <submittedName>
        <fullName evidence="3">S-layer protein sap</fullName>
    </submittedName>
</protein>
<dbReference type="InterPro" id="IPR001119">
    <property type="entry name" value="SLH_dom"/>
</dbReference>
<evidence type="ECO:0000313" key="3">
    <source>
        <dbReference type="EMBL" id="BAU29584.1"/>
    </source>
</evidence>
<dbReference type="InterPro" id="IPR051465">
    <property type="entry name" value="Cell_Envelope_Struct_Comp"/>
</dbReference>
<keyword evidence="2" id="KW-0732">Signal</keyword>
<feature type="chain" id="PRO_5044264994" evidence="2">
    <location>
        <begin position="31"/>
        <end position="1079"/>
    </location>
</feature>
<dbReference type="PANTHER" id="PTHR43308">
    <property type="entry name" value="OUTER MEMBRANE PROTEIN ALPHA-RELATED"/>
    <property type="match status" value="1"/>
</dbReference>
<sequence length="1079" mass="112754">MRKKIYKKGYNVLSTTVALSMLFGPTHIMAASTIDETQEQKNTVSISFVDSDQVSAWAKDAVGKVKEQGIMVGDPTGRFRPQDKMTRQEVASTIANVLHLTKQKSSSSPFRDVSTAAWARDAIEAVKTAGIMMGDEKGDFHPDTPMTREELAVLLVNAIKADTKGKGDNLPFADKSKVSTWAKPAVQVVMEQGLLRGDGKNFNPTEFVQRQEIASVLARLVDGMTSSSHHAVIDTIKGDTVTINGSAYRVSENFRGLLNEENAKVLQKANIDFQSSNQTITKITYLGLVAGGSPAKTGKKEFSGNLILNGNGAILDGDLVVASDYITVSNLTVLDNLTIKKMLQNDFYAKKLTVKGMTSIEGGDENTVEFEDSQLQSVDVTKQDVHVVSSGSTTVQSMDVRTNAAIEVDPTAKLQQITISNGAQTVNVQGTVQQVVVASSSPVTVAGNADITSVTVNGSGSVALNNSGSVGQLQVNNPQSQVTTGVSSKVGGVTLANGVPASAVSGVTTSSSASQSSSGGSSSGGSSGGNTAPKLIKNFVDPQLVLLANGNYTIDLSQYLKDDEQPTLKFGAASQNNNVAKVSVAGNILTIMPQGKGTAKITVVADDQVGKKTTASFNLSVNDSISDQSVQLGSSNPTLNFNSLFVNTTNDPLNYTAIIDNTDIATLSLSDSTLTLHPLRVGMATVTVAASNAGSSITQAFKLNVSAPPNAEPSVSTIPSQTLQVGGNAQQLDLSSYLHDEDHDPLTLTADTKDHSIATVTVSGDTLTLTPVGVGQTEVALTVSDGKGGTATASIPVEVKAASVTNHNPTVDSIAKQTLQVGGNAQQLDLSSYLHDEDHDPLTLKADTKDHNIATVTVSGDTLTLTPVGAGQTEVALTVSDSRGGTATASIPLEVNAASTGQNQAPEVISLISEQVLTAGVTNVRTYDLTQLFEDPDGDALTFTAVPQKSGIVAASVSGNLLTLTPDSTAGSTKVQITADDGKGGTTTYDFTVRNAPLAPNGLVEIRTKQGVKDSITYDLSSIFPNQTTFQMYQGTPDSTIGPETLNGKIWTWNGEAWPMVWVIGANGSAVVLHVTVNP</sequence>
<dbReference type="Pfam" id="PF00395">
    <property type="entry name" value="SLH"/>
    <property type="match status" value="3"/>
</dbReference>
<feature type="region of interest" description="Disordered" evidence="1">
    <location>
        <begin position="506"/>
        <end position="529"/>
    </location>
</feature>
<dbReference type="KEGG" id="asoc:CB4_03795"/>
<dbReference type="PROSITE" id="PS51272">
    <property type="entry name" value="SLH"/>
    <property type="match status" value="3"/>
</dbReference>
<dbReference type="Gene3D" id="2.60.40.10">
    <property type="entry name" value="Immunoglobulins"/>
    <property type="match status" value="3"/>
</dbReference>
<dbReference type="Proteomes" id="UP000217696">
    <property type="component" value="Chromosome"/>
</dbReference>
<gene>
    <name evidence="3" type="primary">sap_1</name>
    <name evidence="3" type="ORF">CB4_03795</name>
</gene>
<keyword evidence="4" id="KW-1185">Reference proteome</keyword>
<evidence type="ECO:0000313" key="4">
    <source>
        <dbReference type="Proteomes" id="UP000217696"/>
    </source>
</evidence>
<dbReference type="AlphaFoldDB" id="A0A0U5B5C7"/>
<evidence type="ECO:0000256" key="1">
    <source>
        <dbReference type="SAM" id="MobiDB-lite"/>
    </source>
</evidence>
<name>A0A0U5B5C7_9BACL</name>
<dbReference type="SMART" id="SM00635">
    <property type="entry name" value="BID_2"/>
    <property type="match status" value="3"/>
</dbReference>
<dbReference type="InterPro" id="IPR003343">
    <property type="entry name" value="Big_2"/>
</dbReference>
<feature type="compositionally biased region" description="Low complexity" evidence="1">
    <location>
        <begin position="506"/>
        <end position="520"/>
    </location>
</feature>
<dbReference type="OrthoDB" id="57539at2"/>
<proteinExistence type="predicted"/>
<dbReference type="InterPro" id="IPR013783">
    <property type="entry name" value="Ig-like_fold"/>
</dbReference>
<accession>A0A0U5B5C7</accession>